<dbReference type="PIRSF" id="PIRSF006232">
    <property type="entry name" value="Pirin"/>
    <property type="match status" value="1"/>
</dbReference>
<dbReference type="InterPro" id="IPR008778">
    <property type="entry name" value="Pirin_C_dom"/>
</dbReference>
<evidence type="ECO:0000256" key="1">
    <source>
        <dbReference type="ARBA" id="ARBA00008416"/>
    </source>
</evidence>
<dbReference type="Gene3D" id="2.60.120.10">
    <property type="entry name" value="Jelly Rolls"/>
    <property type="match status" value="2"/>
</dbReference>
<comment type="caution">
    <text evidence="5">The sequence shown here is derived from an EMBL/GenBank/DDBJ whole genome shotgun (WGS) entry which is preliminary data.</text>
</comment>
<dbReference type="PANTHER" id="PTHR13903:SF8">
    <property type="entry name" value="PIRIN"/>
    <property type="match status" value="1"/>
</dbReference>
<comment type="similarity">
    <text evidence="1 2">Belongs to the pirin family.</text>
</comment>
<dbReference type="EMBL" id="VCNI01000001">
    <property type="protein sequence ID" value="TMU56438.1"/>
    <property type="molecule type" value="Genomic_DNA"/>
</dbReference>
<reference evidence="5 6" key="1">
    <citation type="submission" date="2019-05" db="EMBL/GenBank/DDBJ databases">
        <title>Flagellimonas sp. AsT0115, sp. nov., isolated from a marine red algae, Asparagopsis taxiformis.</title>
        <authorList>
            <person name="Kim J."/>
            <person name="Jeong S.E."/>
            <person name="Jeon C.O."/>
        </authorList>
    </citation>
    <scope>NUCLEOTIDE SEQUENCE [LARGE SCALE GENOMIC DNA]</scope>
    <source>
        <strain evidence="5 6">AsT0115</strain>
    </source>
</reference>
<evidence type="ECO:0000313" key="5">
    <source>
        <dbReference type="EMBL" id="TMU56438.1"/>
    </source>
</evidence>
<gene>
    <name evidence="5" type="ORF">FGG15_02545</name>
</gene>
<dbReference type="PANTHER" id="PTHR13903">
    <property type="entry name" value="PIRIN-RELATED"/>
    <property type="match status" value="1"/>
</dbReference>
<organism evidence="5 6">
    <name type="scientific">Flagellimonas algicola</name>
    <dbReference type="NCBI Taxonomy" id="2583815"/>
    <lineage>
        <taxon>Bacteria</taxon>
        <taxon>Pseudomonadati</taxon>
        <taxon>Bacteroidota</taxon>
        <taxon>Flavobacteriia</taxon>
        <taxon>Flavobacteriales</taxon>
        <taxon>Flavobacteriaceae</taxon>
        <taxon>Flagellimonas</taxon>
    </lineage>
</organism>
<feature type="domain" description="Pirin C-terminal" evidence="4">
    <location>
        <begin position="178"/>
        <end position="276"/>
    </location>
</feature>
<dbReference type="Pfam" id="PF05726">
    <property type="entry name" value="Pirin_C"/>
    <property type="match status" value="1"/>
</dbReference>
<name>A0ABY2WNH4_9FLAO</name>
<proteinExistence type="inferred from homology"/>
<dbReference type="SUPFAM" id="SSF51182">
    <property type="entry name" value="RmlC-like cupins"/>
    <property type="match status" value="1"/>
</dbReference>
<sequence length="293" mass="32896">MSNIGMIIEERSRDIGDFLVGRLIPFRKKRMIGPFIFIDHMGPTTLGPTKYMDVDQHPHIGLSTLTYLFDGEVMHRDSIGTEQLIQPGSVNWMTAGSGVSHTERTPSHLRNGNTFLAQGYQIWVALPQHLEDMDPAFHHIPNNELPKWAEGSTEFTLVAGEGYNKKSPVPTYSPLFMVEIKTKEEFELNVNGKLKGEIGICIDKGSIEACEEKVGKGNILVSKVEDTCNILVAPNSHLLLFGGQPFPEERHIYWNFVSSSKEKIKASRTAWANKTFPMMPNDNTYVPLPKHGF</sequence>
<evidence type="ECO:0000313" key="6">
    <source>
        <dbReference type="Proteomes" id="UP000751614"/>
    </source>
</evidence>
<evidence type="ECO:0000256" key="2">
    <source>
        <dbReference type="RuleBase" id="RU003457"/>
    </source>
</evidence>
<dbReference type="InterPro" id="IPR003829">
    <property type="entry name" value="Pirin_N_dom"/>
</dbReference>
<feature type="domain" description="Pirin N-terminal" evidence="3">
    <location>
        <begin position="27"/>
        <end position="124"/>
    </location>
</feature>
<accession>A0ABY2WNH4</accession>
<dbReference type="InterPro" id="IPR011051">
    <property type="entry name" value="RmlC_Cupin_sf"/>
</dbReference>
<keyword evidence="6" id="KW-1185">Reference proteome</keyword>
<dbReference type="CDD" id="cd02909">
    <property type="entry name" value="cupin_pirin_N"/>
    <property type="match status" value="1"/>
</dbReference>
<dbReference type="Proteomes" id="UP000751614">
    <property type="component" value="Unassembled WGS sequence"/>
</dbReference>
<dbReference type="InterPro" id="IPR012093">
    <property type="entry name" value="Pirin"/>
</dbReference>
<dbReference type="RefSeq" id="WP_138832890.1">
    <property type="nucleotide sequence ID" value="NZ_VCNI01000001.1"/>
</dbReference>
<evidence type="ECO:0000259" key="3">
    <source>
        <dbReference type="Pfam" id="PF02678"/>
    </source>
</evidence>
<protein>
    <submittedName>
        <fullName evidence="5">Pirin family protein</fullName>
    </submittedName>
</protein>
<dbReference type="InterPro" id="IPR014710">
    <property type="entry name" value="RmlC-like_jellyroll"/>
</dbReference>
<evidence type="ECO:0000259" key="4">
    <source>
        <dbReference type="Pfam" id="PF05726"/>
    </source>
</evidence>
<dbReference type="Pfam" id="PF02678">
    <property type="entry name" value="Pirin"/>
    <property type="match status" value="1"/>
</dbReference>